<feature type="domain" description="D-isomer specific 2-hydroxyacid dehydrogenase catalytic" evidence="5">
    <location>
        <begin position="21"/>
        <end position="317"/>
    </location>
</feature>
<evidence type="ECO:0000256" key="2">
    <source>
        <dbReference type="ARBA" id="ARBA00023002"/>
    </source>
</evidence>
<dbReference type="SUPFAM" id="SSF52283">
    <property type="entry name" value="Formate/glycerate dehydrogenase catalytic domain-like"/>
    <property type="match status" value="1"/>
</dbReference>
<protein>
    <submittedName>
        <fullName evidence="7">D-2-hydroxyacid dehydrogenase family protein</fullName>
    </submittedName>
</protein>
<dbReference type="GO" id="GO:0016616">
    <property type="term" value="F:oxidoreductase activity, acting on the CH-OH group of donors, NAD or NADP as acceptor"/>
    <property type="evidence" value="ECO:0007669"/>
    <property type="project" value="InterPro"/>
</dbReference>
<dbReference type="PANTHER" id="PTHR42789:SF1">
    <property type="entry name" value="D-ISOMER SPECIFIC 2-HYDROXYACID DEHYDROGENASE FAMILY PROTEIN (AFU_ORTHOLOGUE AFUA_6G10090)"/>
    <property type="match status" value="1"/>
</dbReference>
<evidence type="ECO:0000256" key="4">
    <source>
        <dbReference type="RuleBase" id="RU003719"/>
    </source>
</evidence>
<evidence type="ECO:0000259" key="6">
    <source>
        <dbReference type="Pfam" id="PF02826"/>
    </source>
</evidence>
<evidence type="ECO:0000256" key="3">
    <source>
        <dbReference type="ARBA" id="ARBA00023027"/>
    </source>
</evidence>
<evidence type="ECO:0000256" key="1">
    <source>
        <dbReference type="ARBA" id="ARBA00005854"/>
    </source>
</evidence>
<dbReference type="Gene3D" id="3.40.50.720">
    <property type="entry name" value="NAD(P)-binding Rossmann-like Domain"/>
    <property type="match status" value="2"/>
</dbReference>
<dbReference type="Pfam" id="PF02826">
    <property type="entry name" value="2-Hacid_dh_C"/>
    <property type="match status" value="1"/>
</dbReference>
<reference evidence="7" key="1">
    <citation type="submission" date="2022-05" db="EMBL/GenBank/DDBJ databases">
        <authorList>
            <person name="Colautti A."/>
            <person name="Iacumin L."/>
        </authorList>
    </citation>
    <scope>NUCLEOTIDE SEQUENCE</scope>
    <source>
        <strain evidence="7">DSM 30747</strain>
    </source>
</reference>
<name>A0A9X3RCK2_9BACI</name>
<dbReference type="InterPro" id="IPR006140">
    <property type="entry name" value="D-isomer_DH_NAD-bd"/>
</dbReference>
<dbReference type="InterPro" id="IPR050857">
    <property type="entry name" value="D-2-hydroxyacid_DH"/>
</dbReference>
<evidence type="ECO:0000313" key="7">
    <source>
        <dbReference type="EMBL" id="MCZ8535473.1"/>
    </source>
</evidence>
<dbReference type="SUPFAM" id="SSF51735">
    <property type="entry name" value="NAD(P)-binding Rossmann-fold domains"/>
    <property type="match status" value="1"/>
</dbReference>
<evidence type="ECO:0000259" key="5">
    <source>
        <dbReference type="Pfam" id="PF00389"/>
    </source>
</evidence>
<comment type="similarity">
    <text evidence="1 4">Belongs to the D-isomer specific 2-hydroxyacid dehydrogenase family.</text>
</comment>
<dbReference type="RefSeq" id="WP_269923436.1">
    <property type="nucleotide sequence ID" value="NZ_JAMKBI010000024.1"/>
</dbReference>
<accession>A0A9X3RCK2</accession>
<dbReference type="InterPro" id="IPR036291">
    <property type="entry name" value="NAD(P)-bd_dom_sf"/>
</dbReference>
<keyword evidence="8" id="KW-1185">Reference proteome</keyword>
<gene>
    <name evidence="7" type="ORF">M9R61_19410</name>
</gene>
<dbReference type="AlphaFoldDB" id="A0A9X3RCK2"/>
<keyword evidence="3" id="KW-0520">NAD</keyword>
<proteinExistence type="inferred from homology"/>
<dbReference type="Proteomes" id="UP001152172">
    <property type="component" value="Unassembled WGS sequence"/>
</dbReference>
<dbReference type="CDD" id="cd12169">
    <property type="entry name" value="PGDH_like_1"/>
    <property type="match status" value="1"/>
</dbReference>
<organism evidence="7 8">
    <name type="scientific">Psychrobacillus psychrodurans</name>
    <dbReference type="NCBI Taxonomy" id="126157"/>
    <lineage>
        <taxon>Bacteria</taxon>
        <taxon>Bacillati</taxon>
        <taxon>Bacillota</taxon>
        <taxon>Bacilli</taxon>
        <taxon>Bacillales</taxon>
        <taxon>Bacillaceae</taxon>
        <taxon>Psychrobacillus</taxon>
    </lineage>
</organism>
<dbReference type="EMBL" id="JAMKBI010000024">
    <property type="protein sequence ID" value="MCZ8535473.1"/>
    <property type="molecule type" value="Genomic_DNA"/>
</dbReference>
<feature type="domain" description="D-isomer specific 2-hydroxyacid dehydrogenase NAD-binding" evidence="6">
    <location>
        <begin position="114"/>
        <end position="288"/>
    </location>
</feature>
<sequence length="319" mass="35607">MRIRCAILDDYQQVALKIADWSTITEKVEIVSFSQHFYDENELVDYIRDAEIVIVMRERTPFGVSLFEKLPKLKLLITSGMRNTSIDLVAAAAHGVTVCGTASSSEPPTELTWALIMNLARNIMKENADLRSNGLWQSTVGSDLYGKRLGLLGLGKIGGRMATIAKAFGMDIIAWSQNLTKEQTDQLGVQLASSKEELLETSDYVSIHLVLSNRTRGLISEKDLQLMKSTAYLVNTSRAAIVDQQALIKALHENWIAGAGLDVFDIEPLPVDHPFRTMPNVLATPHLGYVTERNYTTYYREAIEDIQAYLDGRVIRSLI</sequence>
<comment type="caution">
    <text evidence="7">The sequence shown here is derived from an EMBL/GenBank/DDBJ whole genome shotgun (WGS) entry which is preliminary data.</text>
</comment>
<evidence type="ECO:0000313" key="8">
    <source>
        <dbReference type="Proteomes" id="UP001152172"/>
    </source>
</evidence>
<dbReference type="PANTHER" id="PTHR42789">
    <property type="entry name" value="D-ISOMER SPECIFIC 2-HYDROXYACID DEHYDROGENASE FAMILY PROTEIN (AFU_ORTHOLOGUE AFUA_6G10090)"/>
    <property type="match status" value="1"/>
</dbReference>
<dbReference type="InterPro" id="IPR006139">
    <property type="entry name" value="D-isomer_2_OHA_DH_cat_dom"/>
</dbReference>
<dbReference type="Pfam" id="PF00389">
    <property type="entry name" value="2-Hacid_dh"/>
    <property type="match status" value="1"/>
</dbReference>
<keyword evidence="2 4" id="KW-0560">Oxidoreductase</keyword>
<dbReference type="GO" id="GO:0051287">
    <property type="term" value="F:NAD binding"/>
    <property type="evidence" value="ECO:0007669"/>
    <property type="project" value="InterPro"/>
</dbReference>
<dbReference type="FunFam" id="3.40.50.720:FF:000203">
    <property type="entry name" value="D-3-phosphoglycerate dehydrogenase (SerA)"/>
    <property type="match status" value="1"/>
</dbReference>